<evidence type="ECO:0000313" key="3">
    <source>
        <dbReference type="Proteomes" id="UP001583177"/>
    </source>
</evidence>
<dbReference type="EMBL" id="JAWRVE010000062">
    <property type="protein sequence ID" value="KAL1865299.1"/>
    <property type="molecule type" value="Genomic_DNA"/>
</dbReference>
<dbReference type="Pfam" id="PF06985">
    <property type="entry name" value="HET"/>
    <property type="match status" value="1"/>
</dbReference>
<dbReference type="InterPro" id="IPR010730">
    <property type="entry name" value="HET"/>
</dbReference>
<evidence type="ECO:0000259" key="1">
    <source>
        <dbReference type="Pfam" id="PF06985"/>
    </source>
</evidence>
<name>A0ABR3WNQ4_9PEZI</name>
<proteinExistence type="predicted"/>
<feature type="domain" description="Heterokaryon incompatibility" evidence="1">
    <location>
        <begin position="6"/>
        <end position="116"/>
    </location>
</feature>
<dbReference type="PANTHER" id="PTHR24148:SF64">
    <property type="entry name" value="HETEROKARYON INCOMPATIBILITY DOMAIN-CONTAINING PROTEIN"/>
    <property type="match status" value="1"/>
</dbReference>
<reference evidence="2 3" key="1">
    <citation type="journal article" date="2024" name="IMA Fungus">
        <title>IMA Genome - F19 : A genome assembly and annotation guide to empower mycologists, including annotated draft genome sequences of Ceratocystis pirilliformis, Diaporthe australafricana, Fusarium ophioides, Paecilomyces lecythidis, and Sporothrix stenoceras.</title>
        <authorList>
            <person name="Aylward J."/>
            <person name="Wilson A.M."/>
            <person name="Visagie C.M."/>
            <person name="Spraker J."/>
            <person name="Barnes I."/>
            <person name="Buitendag C."/>
            <person name="Ceriani C."/>
            <person name="Del Mar Angel L."/>
            <person name="du Plessis D."/>
            <person name="Fuchs T."/>
            <person name="Gasser K."/>
            <person name="Kramer D."/>
            <person name="Li W."/>
            <person name="Munsamy K."/>
            <person name="Piso A."/>
            <person name="Price J.L."/>
            <person name="Sonnekus B."/>
            <person name="Thomas C."/>
            <person name="van der Nest A."/>
            <person name="van Dijk A."/>
            <person name="van Heerden A."/>
            <person name="van Vuuren N."/>
            <person name="Yilmaz N."/>
            <person name="Duong T.A."/>
            <person name="van der Merwe N.A."/>
            <person name="Wingfield M.J."/>
            <person name="Wingfield B.D."/>
        </authorList>
    </citation>
    <scope>NUCLEOTIDE SEQUENCE [LARGE SCALE GENOMIC DNA]</scope>
    <source>
        <strain evidence="2 3">CMW 18300</strain>
    </source>
</reference>
<comment type="caution">
    <text evidence="2">The sequence shown here is derived from an EMBL/GenBank/DDBJ whole genome shotgun (WGS) entry which is preliminary data.</text>
</comment>
<organism evidence="2 3">
    <name type="scientific">Diaporthe australafricana</name>
    <dbReference type="NCBI Taxonomy" id="127596"/>
    <lineage>
        <taxon>Eukaryota</taxon>
        <taxon>Fungi</taxon>
        <taxon>Dikarya</taxon>
        <taxon>Ascomycota</taxon>
        <taxon>Pezizomycotina</taxon>
        <taxon>Sordariomycetes</taxon>
        <taxon>Sordariomycetidae</taxon>
        <taxon>Diaporthales</taxon>
        <taxon>Diaporthaceae</taxon>
        <taxon>Diaporthe</taxon>
    </lineage>
</organism>
<accession>A0ABR3WNQ4</accession>
<sequence length="350" mass="39489">MLDQGTTLYLWIDALCINQDDLSERENQVTMMGAIYAQARQVIAFLGQADNKSINAMDLMLLVSNCISGNQSLHESATASGMVRLLSEIGPGARDSTCIQGLLSRRWFYRSWVVQEVALGNDPVLICGQHALSWYALWQFLDFNILSFRFPAMFKHDPFALDAFTTTQFSLPNAAMKVAAHLGQRDRYWSQMPFLAFLSASCISFDCSDSRDRIYAFLGLASAKKYRDALRPDYRIKVEELYIKVARLMLTQGGNIQFLHVAGIGHRRSLSLPSWVPDWTSIPRQKAFYANLSGPLAKDSDSEGFGLRFDFDRGSPHVLKLYGRIIDTVSLMVRESLPLWVPSLTHIYCS</sequence>
<keyword evidence="3" id="KW-1185">Reference proteome</keyword>
<gene>
    <name evidence="2" type="ORF">Daus18300_007189</name>
</gene>
<dbReference type="PANTHER" id="PTHR24148">
    <property type="entry name" value="ANKYRIN REPEAT DOMAIN-CONTAINING PROTEIN 39 HOMOLOG-RELATED"/>
    <property type="match status" value="1"/>
</dbReference>
<dbReference type="InterPro" id="IPR052895">
    <property type="entry name" value="HetReg/Transcr_Mod"/>
</dbReference>
<dbReference type="Proteomes" id="UP001583177">
    <property type="component" value="Unassembled WGS sequence"/>
</dbReference>
<evidence type="ECO:0000313" key="2">
    <source>
        <dbReference type="EMBL" id="KAL1865299.1"/>
    </source>
</evidence>
<protein>
    <recommendedName>
        <fullName evidence="1">Heterokaryon incompatibility domain-containing protein</fullName>
    </recommendedName>
</protein>